<dbReference type="RefSeq" id="WP_010471575.1">
    <property type="nucleotide sequence ID" value="NZ_CP095474.1"/>
</dbReference>
<gene>
    <name evidence="2" type="ORF">MW084_00115</name>
</gene>
<proteinExistence type="predicted"/>
<evidence type="ECO:0000313" key="2">
    <source>
        <dbReference type="EMBL" id="URN14580.1"/>
    </source>
</evidence>
<name>A0ABY4T6G3_9ACTN</name>
<protein>
    <recommendedName>
        <fullName evidence="4">Mucin-19</fullName>
    </recommendedName>
</protein>
<dbReference type="Proteomes" id="UP001056383">
    <property type="component" value="Chromosome"/>
</dbReference>
<organism evidence="2 3">
    <name type="scientific">Streptomyces sudanensis</name>
    <dbReference type="NCBI Taxonomy" id="436397"/>
    <lineage>
        <taxon>Bacteria</taxon>
        <taxon>Bacillati</taxon>
        <taxon>Actinomycetota</taxon>
        <taxon>Actinomycetes</taxon>
        <taxon>Kitasatosporales</taxon>
        <taxon>Streptomycetaceae</taxon>
        <taxon>Streptomyces</taxon>
    </lineage>
</organism>
<reference evidence="2" key="1">
    <citation type="submission" date="2022-04" db="EMBL/GenBank/DDBJ databases">
        <title>Systematic whole-genome sequencing reveals an unexpected diversity among actinomycetoma pathogens and provides insights into their antibacterial susceptibilities.</title>
        <authorList>
            <person name="Watson A.K."/>
            <person name="Kepplinger B."/>
            <person name="Bakhiet S.M."/>
            <person name="Mhmoud N.A."/>
            <person name="Chapman J."/>
            <person name="Allenby N."/>
            <person name="Mickiewicz K."/>
            <person name="Goodfellow M."/>
            <person name="Fahal A.H."/>
            <person name="Errington J."/>
        </authorList>
    </citation>
    <scope>NUCLEOTIDE SEQUENCE</scope>
    <source>
        <strain evidence="2">SD 504</strain>
    </source>
</reference>
<accession>A0ABY4T6G3</accession>
<feature type="compositionally biased region" description="Low complexity" evidence="1">
    <location>
        <begin position="92"/>
        <end position="123"/>
    </location>
</feature>
<feature type="region of interest" description="Disordered" evidence="1">
    <location>
        <begin position="76"/>
        <end position="152"/>
    </location>
</feature>
<evidence type="ECO:0000256" key="1">
    <source>
        <dbReference type="SAM" id="MobiDB-lite"/>
    </source>
</evidence>
<sequence>MDAQSYNAALADLRGVRDQIKKMRAALLKLEADRDKRIAQLASYEKAKAERIAPAAGLSVADIVALAPGLAPDSLAVQQAPRSPAPEPSPAKAPSAATVSPPTQAQAAPGPTTTPASEGTAAPGEAHTVPSEPPAAPSKVQRELPSIPAGSHGDAWFTHTAGLLSTRPNFTQQARSTVFLDATTGVLVHRSQTHRLDLAGRSAADILTAVFHTVPEGVERIYITAGDPWHRDADRHPYLRDAVAAWLNAPIPGWRTDTGRGRDRMAGHFVHARNPVGRYQSASGDHHVEIRSVGEWFDTDGDDPHTVRDAFVLLWQALRRHWDDAVIMGSPSQTGRDLWTRTIPTRGQHADGFPVLSEELRGLLHATAGQGRNELLTPPRVPEQLPQLVEYDRTFAYAKHTWKSPIGTPRRVTAHSFAAWSEKEQMRALYGCGHWHVRVTVPDTWNHVGLLPAPAPGDRAWHYPARPGTIFTTWAGGPEIHTALTNPLTPWKIEILDGILWEDGKPLDDWAKKLKETWTDLSAQARFQGDPQQARAAHLASRAVRSILLYGIGSFAQRPRMVTGTTLRTMERDVPPDAEIIGFDNELITWQKPTGFTRDPNAHPEWAAAIWSAARAALLTQRHRDEDTYAGALHTEPGTVVAFRTDALYLTRSHHWPYHHQPGDYLLKGHLPGPVAAPATEEELLALRDAGRAALTVRQGG</sequence>
<evidence type="ECO:0008006" key="4">
    <source>
        <dbReference type="Google" id="ProtNLM"/>
    </source>
</evidence>
<evidence type="ECO:0000313" key="3">
    <source>
        <dbReference type="Proteomes" id="UP001056383"/>
    </source>
</evidence>
<keyword evidence="3" id="KW-1185">Reference proteome</keyword>
<dbReference type="EMBL" id="CP095474">
    <property type="protein sequence ID" value="URN14580.1"/>
    <property type="molecule type" value="Genomic_DNA"/>
</dbReference>